<name>A0A918RCC4_9ACTN</name>
<dbReference type="EMBL" id="BMWH01000012">
    <property type="protein sequence ID" value="GGZ91584.1"/>
    <property type="molecule type" value="Genomic_DNA"/>
</dbReference>
<gene>
    <name evidence="2" type="ORF">GCM10010389_32540</name>
</gene>
<accession>A0A918RCC4</accession>
<sequence>MCHVYTAGPARGERPTVRTPPARPDRALPGGPAARVPAQRPGTLPVAAGPAGKLRVPGDVHQPAGPRVQNTSQQVKAERRSGHEVLRGRSSGGQGARNR</sequence>
<reference evidence="2" key="2">
    <citation type="submission" date="2020-09" db="EMBL/GenBank/DDBJ databases">
        <authorList>
            <person name="Sun Q."/>
            <person name="Ohkuma M."/>
        </authorList>
    </citation>
    <scope>NUCLEOTIDE SEQUENCE</scope>
    <source>
        <strain evidence="2">JCM 5016</strain>
    </source>
</reference>
<protein>
    <submittedName>
        <fullName evidence="2">Uncharacterized protein</fullName>
    </submittedName>
</protein>
<feature type="region of interest" description="Disordered" evidence="1">
    <location>
        <begin position="1"/>
        <end position="99"/>
    </location>
</feature>
<proteinExistence type="predicted"/>
<feature type="compositionally biased region" description="Basic and acidic residues" evidence="1">
    <location>
        <begin position="76"/>
        <end position="87"/>
    </location>
</feature>
<keyword evidence="3" id="KW-1185">Reference proteome</keyword>
<dbReference type="AlphaFoldDB" id="A0A918RCC4"/>
<evidence type="ECO:0000313" key="2">
    <source>
        <dbReference type="EMBL" id="GGZ91584.1"/>
    </source>
</evidence>
<evidence type="ECO:0000313" key="3">
    <source>
        <dbReference type="Proteomes" id="UP000623010"/>
    </source>
</evidence>
<feature type="compositionally biased region" description="Gly residues" evidence="1">
    <location>
        <begin position="90"/>
        <end position="99"/>
    </location>
</feature>
<dbReference type="Proteomes" id="UP000623010">
    <property type="component" value="Unassembled WGS sequence"/>
</dbReference>
<evidence type="ECO:0000256" key="1">
    <source>
        <dbReference type="SAM" id="MobiDB-lite"/>
    </source>
</evidence>
<comment type="caution">
    <text evidence="2">The sequence shown here is derived from an EMBL/GenBank/DDBJ whole genome shotgun (WGS) entry which is preliminary data.</text>
</comment>
<reference evidence="2" key="1">
    <citation type="journal article" date="2014" name="Int. J. Syst. Evol. Microbiol.">
        <title>Complete genome sequence of Corynebacterium casei LMG S-19264T (=DSM 44701T), isolated from a smear-ripened cheese.</title>
        <authorList>
            <consortium name="US DOE Joint Genome Institute (JGI-PGF)"/>
            <person name="Walter F."/>
            <person name="Albersmeier A."/>
            <person name="Kalinowski J."/>
            <person name="Ruckert C."/>
        </authorList>
    </citation>
    <scope>NUCLEOTIDE SEQUENCE</scope>
    <source>
        <strain evidence="2">JCM 5016</strain>
    </source>
</reference>
<organism evidence="2 3">
    <name type="scientific">Streptomyces echinoruber</name>
    <dbReference type="NCBI Taxonomy" id="68898"/>
    <lineage>
        <taxon>Bacteria</taxon>
        <taxon>Bacillati</taxon>
        <taxon>Actinomycetota</taxon>
        <taxon>Actinomycetes</taxon>
        <taxon>Kitasatosporales</taxon>
        <taxon>Streptomycetaceae</taxon>
        <taxon>Streptomyces</taxon>
    </lineage>
</organism>